<dbReference type="GeneTree" id="ENSGT00940000177139"/>
<dbReference type="Pfam" id="PF10601">
    <property type="entry name" value="zf-LITAF-like"/>
    <property type="match status" value="1"/>
</dbReference>
<evidence type="ECO:0000256" key="2">
    <source>
        <dbReference type="ARBA" id="ARBA00004414"/>
    </source>
</evidence>
<dbReference type="Ensembl" id="ENSHCOT00000011991.1">
    <property type="protein sequence ID" value="ENSHCOP00000018146.1"/>
    <property type="gene ID" value="ENSHCOG00000002472.1"/>
</dbReference>
<name>A0A3Q2YJ29_HIPCM</name>
<dbReference type="SMART" id="SM00714">
    <property type="entry name" value="LITAF"/>
    <property type="match status" value="1"/>
</dbReference>
<dbReference type="OrthoDB" id="5599753at2759"/>
<dbReference type="KEGG" id="hcq:109512582"/>
<dbReference type="PANTHER" id="PTHR23292:SF28">
    <property type="entry name" value="LIPOPOLYSACCHARIDE-INDUCED TUMOR NECROSIS FACTOR-ALPHA FACTOR-LIKE"/>
    <property type="match status" value="1"/>
</dbReference>
<evidence type="ECO:0000256" key="4">
    <source>
        <dbReference type="ARBA" id="ARBA00005975"/>
    </source>
</evidence>
<dbReference type="PANTHER" id="PTHR23292">
    <property type="entry name" value="LIPOPOLYSACCHARIDE-INDUCED TUMOR NECROSIS FACTOR-ALPHA FACTOR"/>
    <property type="match status" value="1"/>
</dbReference>
<keyword evidence="8" id="KW-1133">Transmembrane helix</keyword>
<evidence type="ECO:0000256" key="1">
    <source>
        <dbReference type="ARBA" id="ARBA00004125"/>
    </source>
</evidence>
<feature type="transmembrane region" description="Helical" evidence="8">
    <location>
        <begin position="100"/>
        <end position="124"/>
    </location>
</feature>
<evidence type="ECO:0000313" key="10">
    <source>
        <dbReference type="Ensembl" id="ENSHCOP00000018146.1"/>
    </source>
</evidence>
<keyword evidence="5" id="KW-0479">Metal-binding</keyword>
<dbReference type="RefSeq" id="XP_019719988.1">
    <property type="nucleotide sequence ID" value="XM_019864429.1"/>
</dbReference>
<evidence type="ECO:0000313" key="11">
    <source>
        <dbReference type="Proteomes" id="UP000264820"/>
    </source>
</evidence>
<comment type="similarity">
    <text evidence="4">Belongs to the CDIP1/LITAF family.</text>
</comment>
<dbReference type="GO" id="GO:0005634">
    <property type="term" value="C:nucleus"/>
    <property type="evidence" value="ECO:0007669"/>
    <property type="project" value="TreeGrafter"/>
</dbReference>
<dbReference type="Ensembl" id="ENSHCOT00000011987.1">
    <property type="protein sequence ID" value="ENSHCOP00000001511.1"/>
    <property type="gene ID" value="ENSHCOG00000002472.1"/>
</dbReference>
<keyword evidence="8" id="KW-0812">Transmembrane</keyword>
<dbReference type="GO" id="GO:0008270">
    <property type="term" value="F:zinc ion binding"/>
    <property type="evidence" value="ECO:0007669"/>
    <property type="project" value="TreeGrafter"/>
</dbReference>
<evidence type="ECO:0000256" key="6">
    <source>
        <dbReference type="ARBA" id="ARBA00022833"/>
    </source>
</evidence>
<evidence type="ECO:0000259" key="9">
    <source>
        <dbReference type="PROSITE" id="PS51837"/>
    </source>
</evidence>
<keyword evidence="6" id="KW-0862">Zinc</keyword>
<comment type="subcellular location">
    <subcellularLocation>
        <location evidence="1">Endosome membrane</location>
        <topology evidence="1">Peripheral membrane protein</topology>
        <orientation evidence="1">Cytoplasmic side</orientation>
    </subcellularLocation>
    <subcellularLocation>
        <location evidence="2">Late endosome membrane</location>
    </subcellularLocation>
    <subcellularLocation>
        <location evidence="3">Lysosome membrane</location>
        <topology evidence="3">Peripheral membrane protein</topology>
        <orientation evidence="3">Cytoplasmic side</orientation>
    </subcellularLocation>
</comment>
<dbReference type="PROSITE" id="PS51837">
    <property type="entry name" value="LITAF"/>
    <property type="match status" value="1"/>
</dbReference>
<dbReference type="STRING" id="109280.ENSHCOP00000001511"/>
<dbReference type="OMA" id="KFVSYDM"/>
<dbReference type="GO" id="GO:0098560">
    <property type="term" value="C:cytoplasmic side of late endosome membrane"/>
    <property type="evidence" value="ECO:0007669"/>
    <property type="project" value="TreeGrafter"/>
</dbReference>
<keyword evidence="7 8" id="KW-0472">Membrane</keyword>
<organism evidence="10 11">
    <name type="scientific">Hippocampus comes</name>
    <name type="common">Tiger tail seahorse</name>
    <dbReference type="NCBI Taxonomy" id="109280"/>
    <lineage>
        <taxon>Eukaryota</taxon>
        <taxon>Metazoa</taxon>
        <taxon>Chordata</taxon>
        <taxon>Craniata</taxon>
        <taxon>Vertebrata</taxon>
        <taxon>Euteleostomi</taxon>
        <taxon>Actinopterygii</taxon>
        <taxon>Neopterygii</taxon>
        <taxon>Teleostei</taxon>
        <taxon>Neoteleostei</taxon>
        <taxon>Acanthomorphata</taxon>
        <taxon>Syngnathiaria</taxon>
        <taxon>Syngnathiformes</taxon>
        <taxon>Syngnathoidei</taxon>
        <taxon>Syngnathidae</taxon>
        <taxon>Hippocampus</taxon>
    </lineage>
</organism>
<accession>A0A3Q2YJ29</accession>
<proteinExistence type="inferred from homology"/>
<dbReference type="GeneID" id="109512582"/>
<evidence type="ECO:0000256" key="8">
    <source>
        <dbReference type="SAM" id="Phobius"/>
    </source>
</evidence>
<evidence type="ECO:0000256" key="5">
    <source>
        <dbReference type="ARBA" id="ARBA00022723"/>
    </source>
</evidence>
<dbReference type="InterPro" id="IPR006629">
    <property type="entry name" value="LITAF"/>
</dbReference>
<feature type="domain" description="LITAF" evidence="9">
    <location>
        <begin position="62"/>
        <end position="146"/>
    </location>
</feature>
<dbReference type="Proteomes" id="UP000264820">
    <property type="component" value="Unplaced"/>
</dbReference>
<keyword evidence="11" id="KW-1185">Reference proteome</keyword>
<dbReference type="GO" id="GO:0098574">
    <property type="term" value="C:cytoplasmic side of lysosomal membrane"/>
    <property type="evidence" value="ECO:0007669"/>
    <property type="project" value="TreeGrafter"/>
</dbReference>
<protein>
    <submittedName>
        <fullName evidence="10">Lipopolysaccharide-induced tumor necrosis factor-alpha factor homolog</fullName>
    </submittedName>
</protein>
<dbReference type="AlphaFoldDB" id="A0A3Q2YJ29"/>
<evidence type="ECO:0000256" key="7">
    <source>
        <dbReference type="ARBA" id="ARBA00023136"/>
    </source>
</evidence>
<reference evidence="10" key="1">
    <citation type="submission" date="2025-05" db="UniProtKB">
        <authorList>
            <consortium name="Ensembl"/>
        </authorList>
    </citation>
    <scope>IDENTIFICATION</scope>
</reference>
<sequence length="150" mass="16539">MASDVKHPPPYTIPVDQPEGDNVKIYHLHTPFNPVGTETVTPAVPVYTSGGGGLSSGFDGDGKKKLTSYDTSLGFNSGMTTCPSCQQQVMTNVSYKPGTYAWLMTLLFFCLGLVLCCCLLPLFFKRFKDAHHTCPRCNRLLHVEKRKCCD</sequence>
<evidence type="ECO:0000256" key="3">
    <source>
        <dbReference type="ARBA" id="ARBA00004630"/>
    </source>
</evidence>
<dbReference type="InterPro" id="IPR037519">
    <property type="entry name" value="LITAF_fam"/>
</dbReference>